<name>A0A3S0SZK0_9HYPH</name>
<dbReference type="Proteomes" id="UP000278081">
    <property type="component" value="Unassembled WGS sequence"/>
</dbReference>
<protein>
    <submittedName>
        <fullName evidence="2">Uncharacterized protein</fullName>
    </submittedName>
</protein>
<evidence type="ECO:0000256" key="1">
    <source>
        <dbReference type="SAM" id="Phobius"/>
    </source>
</evidence>
<dbReference type="AlphaFoldDB" id="A0A3S0SZK0"/>
<sequence length="65" mass="7036">MPLQTADVIDFQAYRLSRSKDASDALKAATPVSLPVSFAMQPVLMWVPYWGFVPVMAMGIAGYGA</sequence>
<proteinExistence type="predicted"/>
<dbReference type="EMBL" id="RJTJ01000003">
    <property type="protein sequence ID" value="RUM08824.1"/>
    <property type="molecule type" value="Genomic_DNA"/>
</dbReference>
<accession>A0A3S0SZK0</accession>
<evidence type="ECO:0000313" key="3">
    <source>
        <dbReference type="Proteomes" id="UP000278081"/>
    </source>
</evidence>
<evidence type="ECO:0000313" key="2">
    <source>
        <dbReference type="EMBL" id="RUM08824.1"/>
    </source>
</evidence>
<keyword evidence="1" id="KW-0472">Membrane</keyword>
<gene>
    <name evidence="2" type="ORF">EFR84_04565</name>
</gene>
<dbReference type="RefSeq" id="WP_126907853.1">
    <property type="nucleotide sequence ID" value="NZ_ML133750.1"/>
</dbReference>
<reference evidence="2 3" key="1">
    <citation type="submission" date="2018-11" db="EMBL/GenBank/DDBJ databases">
        <title>Rhizobium chutanense sp. nov., isolated from root nodules of Phaseolus vulgaris in China.</title>
        <authorList>
            <person name="Huo Y."/>
        </authorList>
    </citation>
    <scope>NUCLEOTIDE SEQUENCE [LARGE SCALE GENOMIC DNA]</scope>
    <source>
        <strain evidence="2 3">C16</strain>
    </source>
</reference>
<comment type="caution">
    <text evidence="2">The sequence shown here is derived from an EMBL/GenBank/DDBJ whole genome shotgun (WGS) entry which is preliminary data.</text>
</comment>
<feature type="transmembrane region" description="Helical" evidence="1">
    <location>
        <begin position="43"/>
        <end position="63"/>
    </location>
</feature>
<keyword evidence="1" id="KW-1133">Transmembrane helix</keyword>
<keyword evidence="1" id="KW-0812">Transmembrane</keyword>
<dbReference type="OrthoDB" id="8383643at2"/>
<organism evidence="2 3">
    <name type="scientific">Rhizobium chutanense</name>
    <dbReference type="NCBI Taxonomy" id="2035448"/>
    <lineage>
        <taxon>Bacteria</taxon>
        <taxon>Pseudomonadati</taxon>
        <taxon>Pseudomonadota</taxon>
        <taxon>Alphaproteobacteria</taxon>
        <taxon>Hyphomicrobiales</taxon>
        <taxon>Rhizobiaceae</taxon>
        <taxon>Rhizobium/Agrobacterium group</taxon>
        <taxon>Rhizobium</taxon>
    </lineage>
</organism>